<feature type="transmembrane region" description="Helical" evidence="1">
    <location>
        <begin position="261"/>
        <end position="285"/>
    </location>
</feature>
<feature type="transmembrane region" description="Helical" evidence="1">
    <location>
        <begin position="24"/>
        <end position="48"/>
    </location>
</feature>
<feature type="transmembrane region" description="Helical" evidence="1">
    <location>
        <begin position="171"/>
        <end position="190"/>
    </location>
</feature>
<evidence type="ECO:0000256" key="1">
    <source>
        <dbReference type="SAM" id="Phobius"/>
    </source>
</evidence>
<sequence>MSSQPQPGVIRATAALGRDLSGPVAVLSAVIAGICLAVGLVMSGAALAGHVFGAWRSPTSLTPGLIGAAMVGVAPGLFTVGWARMWEEARTLVIPTAIVLTGLFGVSVFNAGELQIANGAAILVAVFSLGWLAVLGLLAPVAMGCVLLQLRSPREVPPAGAPVPLPPWSRPLLSLVGSAWFGLGAGLLFLPGYWGALLPWQANRADAQGLGVWAVAIGTGVLGALVENDLERVRPALIALPGIALATGVVLAVHAQDVDWITGPGAAVAGLVAALAACGVVGEWLRRRGS</sequence>
<keyword evidence="1" id="KW-0812">Transmembrane</keyword>
<organism evidence="2 3">
    <name type="scientific">Streptomyces polyrhachis</name>
    <dbReference type="NCBI Taxonomy" id="1282885"/>
    <lineage>
        <taxon>Bacteria</taxon>
        <taxon>Bacillati</taxon>
        <taxon>Actinomycetota</taxon>
        <taxon>Actinomycetes</taxon>
        <taxon>Kitasatosporales</taxon>
        <taxon>Streptomycetaceae</taxon>
        <taxon>Streptomyces</taxon>
    </lineage>
</organism>
<evidence type="ECO:0000313" key="2">
    <source>
        <dbReference type="EMBL" id="MFC7219284.1"/>
    </source>
</evidence>
<feature type="transmembrane region" description="Helical" evidence="1">
    <location>
        <begin position="238"/>
        <end position="255"/>
    </location>
</feature>
<protein>
    <recommendedName>
        <fullName evidence="4">Integral membrane protein</fullName>
    </recommendedName>
</protein>
<name>A0ABW2GJR1_9ACTN</name>
<keyword evidence="1" id="KW-1133">Transmembrane helix</keyword>
<feature type="transmembrane region" description="Helical" evidence="1">
    <location>
        <begin position="92"/>
        <end position="109"/>
    </location>
</feature>
<dbReference type="Proteomes" id="UP001596413">
    <property type="component" value="Unassembled WGS sequence"/>
</dbReference>
<accession>A0ABW2GJR1</accession>
<reference evidence="3" key="1">
    <citation type="journal article" date="2019" name="Int. J. Syst. Evol. Microbiol.">
        <title>The Global Catalogue of Microorganisms (GCM) 10K type strain sequencing project: providing services to taxonomists for standard genome sequencing and annotation.</title>
        <authorList>
            <consortium name="The Broad Institute Genomics Platform"/>
            <consortium name="The Broad Institute Genome Sequencing Center for Infectious Disease"/>
            <person name="Wu L."/>
            <person name="Ma J."/>
        </authorList>
    </citation>
    <scope>NUCLEOTIDE SEQUENCE [LARGE SCALE GENOMIC DNA]</scope>
    <source>
        <strain evidence="3">CGMCC 1.13681</strain>
    </source>
</reference>
<proteinExistence type="predicted"/>
<keyword evidence="1" id="KW-0472">Membrane</keyword>
<feature type="transmembrane region" description="Helical" evidence="1">
    <location>
        <begin position="60"/>
        <end position="80"/>
    </location>
</feature>
<evidence type="ECO:0000313" key="3">
    <source>
        <dbReference type="Proteomes" id="UP001596413"/>
    </source>
</evidence>
<evidence type="ECO:0008006" key="4">
    <source>
        <dbReference type="Google" id="ProtNLM"/>
    </source>
</evidence>
<dbReference type="RefSeq" id="WP_386414851.1">
    <property type="nucleotide sequence ID" value="NZ_JBHSZO010000019.1"/>
</dbReference>
<keyword evidence="3" id="KW-1185">Reference proteome</keyword>
<comment type="caution">
    <text evidence="2">The sequence shown here is derived from an EMBL/GenBank/DDBJ whole genome shotgun (WGS) entry which is preliminary data.</text>
</comment>
<feature type="transmembrane region" description="Helical" evidence="1">
    <location>
        <begin position="121"/>
        <end position="150"/>
    </location>
</feature>
<feature type="transmembrane region" description="Helical" evidence="1">
    <location>
        <begin position="210"/>
        <end position="226"/>
    </location>
</feature>
<dbReference type="EMBL" id="JBHSZO010000019">
    <property type="protein sequence ID" value="MFC7219284.1"/>
    <property type="molecule type" value="Genomic_DNA"/>
</dbReference>
<gene>
    <name evidence="2" type="ORF">ACFQLX_14060</name>
</gene>